<evidence type="ECO:0000256" key="1">
    <source>
        <dbReference type="SAM" id="MobiDB-lite"/>
    </source>
</evidence>
<feature type="region of interest" description="Disordered" evidence="1">
    <location>
        <begin position="109"/>
        <end position="135"/>
    </location>
</feature>
<gene>
    <name evidence="2" type="ORF">NCGR_LOCUS760</name>
</gene>
<name>A0A811M6W3_9POAL</name>
<comment type="caution">
    <text evidence="2">The sequence shown here is derived from an EMBL/GenBank/DDBJ whole genome shotgun (WGS) entry which is preliminary data.</text>
</comment>
<reference evidence="2" key="1">
    <citation type="submission" date="2020-10" db="EMBL/GenBank/DDBJ databases">
        <authorList>
            <person name="Han B."/>
            <person name="Lu T."/>
            <person name="Zhao Q."/>
            <person name="Huang X."/>
            <person name="Zhao Y."/>
        </authorList>
    </citation>
    <scope>NUCLEOTIDE SEQUENCE</scope>
</reference>
<organism evidence="2 3">
    <name type="scientific">Miscanthus lutarioriparius</name>
    <dbReference type="NCBI Taxonomy" id="422564"/>
    <lineage>
        <taxon>Eukaryota</taxon>
        <taxon>Viridiplantae</taxon>
        <taxon>Streptophyta</taxon>
        <taxon>Embryophyta</taxon>
        <taxon>Tracheophyta</taxon>
        <taxon>Spermatophyta</taxon>
        <taxon>Magnoliopsida</taxon>
        <taxon>Liliopsida</taxon>
        <taxon>Poales</taxon>
        <taxon>Poaceae</taxon>
        <taxon>PACMAD clade</taxon>
        <taxon>Panicoideae</taxon>
        <taxon>Andropogonodae</taxon>
        <taxon>Andropogoneae</taxon>
        <taxon>Saccharinae</taxon>
        <taxon>Miscanthus</taxon>
    </lineage>
</organism>
<sequence>MAGAGRRRPLNRLAWIRCRTWSKQRGAKLGGSSSESDGNPEPVVKPVVHDGDVASKHALKLGGDDDGGTCSPKLGSSGHNVSPKRAIEVEDGGDGGSCSPNMGTCGCDGSQKHLHPPVVRSNPEGACPCERPVNV</sequence>
<dbReference type="EMBL" id="CAJGYO010000001">
    <property type="protein sequence ID" value="CAD6202472.1"/>
    <property type="molecule type" value="Genomic_DNA"/>
</dbReference>
<proteinExistence type="predicted"/>
<accession>A0A811M6W3</accession>
<dbReference type="AlphaFoldDB" id="A0A811M6W3"/>
<feature type="region of interest" description="Disordered" evidence="1">
    <location>
        <begin position="24"/>
        <end position="95"/>
    </location>
</feature>
<protein>
    <submittedName>
        <fullName evidence="2">Uncharacterized protein</fullName>
    </submittedName>
</protein>
<dbReference type="Proteomes" id="UP000604825">
    <property type="component" value="Unassembled WGS sequence"/>
</dbReference>
<keyword evidence="3" id="KW-1185">Reference proteome</keyword>
<evidence type="ECO:0000313" key="2">
    <source>
        <dbReference type="EMBL" id="CAD6202472.1"/>
    </source>
</evidence>
<evidence type="ECO:0000313" key="3">
    <source>
        <dbReference type="Proteomes" id="UP000604825"/>
    </source>
</evidence>